<dbReference type="SUPFAM" id="SSF53850">
    <property type="entry name" value="Periplasmic binding protein-like II"/>
    <property type="match status" value="1"/>
</dbReference>
<dbReference type="EMBL" id="LMAR01000056">
    <property type="protein sequence ID" value="KQK28841.1"/>
    <property type="molecule type" value="Genomic_DNA"/>
</dbReference>
<dbReference type="AlphaFoldDB" id="A0A0Q3LZF7"/>
<dbReference type="GO" id="GO:0003700">
    <property type="term" value="F:DNA-binding transcription factor activity"/>
    <property type="evidence" value="ECO:0007669"/>
    <property type="project" value="InterPro"/>
</dbReference>
<comment type="similarity">
    <text evidence="1">Belongs to the LysR transcriptional regulatory family.</text>
</comment>
<dbReference type="STRING" id="53254.SAMN05660750_02115"/>
<keyword evidence="8" id="KW-1185">Reference proteome</keyword>
<dbReference type="Pfam" id="PF00126">
    <property type="entry name" value="HTH_1"/>
    <property type="match status" value="1"/>
</dbReference>
<dbReference type="Pfam" id="PF03466">
    <property type="entry name" value="LysR_substrate"/>
    <property type="match status" value="1"/>
</dbReference>
<gene>
    <name evidence="6" type="ORF">ARD30_05800</name>
    <name evidence="7" type="ORF">SAMN05660750_02115</name>
</gene>
<dbReference type="RefSeq" id="WP_055729748.1">
    <property type="nucleotide sequence ID" value="NZ_FUYX01000004.1"/>
</dbReference>
<dbReference type="InterPro" id="IPR036388">
    <property type="entry name" value="WH-like_DNA-bd_sf"/>
</dbReference>
<evidence type="ECO:0000256" key="4">
    <source>
        <dbReference type="ARBA" id="ARBA00023163"/>
    </source>
</evidence>
<evidence type="ECO:0000313" key="9">
    <source>
        <dbReference type="Proteomes" id="UP000190130"/>
    </source>
</evidence>
<evidence type="ECO:0000313" key="6">
    <source>
        <dbReference type="EMBL" id="KQK28841.1"/>
    </source>
</evidence>
<evidence type="ECO:0000259" key="5">
    <source>
        <dbReference type="PROSITE" id="PS50931"/>
    </source>
</evidence>
<dbReference type="Proteomes" id="UP000190130">
    <property type="component" value="Unassembled WGS sequence"/>
</dbReference>
<proteinExistence type="inferred from homology"/>
<dbReference type="Gene3D" id="3.40.190.290">
    <property type="match status" value="1"/>
</dbReference>
<reference evidence="7 9" key="2">
    <citation type="submission" date="2017-02" db="EMBL/GenBank/DDBJ databases">
        <authorList>
            <person name="Peterson S.W."/>
        </authorList>
    </citation>
    <scope>NUCLEOTIDE SEQUENCE [LARGE SCALE GENOMIC DNA]</scope>
    <source>
        <strain evidence="7 9">DSM 9653</strain>
    </source>
</reference>
<dbReference type="CDD" id="cd08415">
    <property type="entry name" value="PBP2_LysR_opines_like"/>
    <property type="match status" value="1"/>
</dbReference>
<protein>
    <submittedName>
        <fullName evidence="7">DNA-binding transcriptional regulator, LysR family</fullName>
    </submittedName>
    <submittedName>
        <fullName evidence="6">LysR family transcriptional regulator</fullName>
    </submittedName>
</protein>
<sequence>MRLNLRQIEVFRAIMITGSISGAARLLSVSQPAISRLLAYTEDRLALRLFERVRGRVQPTPEARRLFQEVDQVHQGVVRVNELADELRERGTGSVRIVASPSVGQALVPDAIARLRERFPDLRVEFEVLTLLEIIAKVVAGRADLGVSILPVDEPTLDMEVLTEGRLMVIMPRDHALARLRVVRPADLAPYPLIGFGPQTPYGDVVGRALALKSAPLRISTVVRFTPVACAMVRAGAGIAVVDEFVLRGRTWPELVSRPLAPKTRVRAHLLTPRFEPLSRTASAFVDILRGLVPPLPKGQEAETVDSA</sequence>
<dbReference type="Proteomes" id="UP000051562">
    <property type="component" value="Unassembled WGS sequence"/>
</dbReference>
<feature type="domain" description="HTH lysR-type" evidence="5">
    <location>
        <begin position="3"/>
        <end position="60"/>
    </location>
</feature>
<dbReference type="SUPFAM" id="SSF46785">
    <property type="entry name" value="Winged helix' DNA-binding domain"/>
    <property type="match status" value="1"/>
</dbReference>
<keyword evidence="4" id="KW-0804">Transcription</keyword>
<evidence type="ECO:0000256" key="3">
    <source>
        <dbReference type="ARBA" id="ARBA00023125"/>
    </source>
</evidence>
<evidence type="ECO:0000313" key="7">
    <source>
        <dbReference type="EMBL" id="SKB72794.1"/>
    </source>
</evidence>
<dbReference type="InterPro" id="IPR037424">
    <property type="entry name" value="NocR_PBP2"/>
</dbReference>
<dbReference type="PANTHER" id="PTHR30427:SF1">
    <property type="entry name" value="TRANSCRIPTIONAL ACTIVATOR PROTEIN LYSR"/>
    <property type="match status" value="1"/>
</dbReference>
<name>A0A0Q3LZF7_9HYPH</name>
<keyword evidence="3 7" id="KW-0238">DNA-binding</keyword>
<dbReference type="EMBL" id="FUYX01000004">
    <property type="protein sequence ID" value="SKB72794.1"/>
    <property type="molecule type" value="Genomic_DNA"/>
</dbReference>
<dbReference type="PROSITE" id="PS50931">
    <property type="entry name" value="HTH_LYSR"/>
    <property type="match status" value="1"/>
</dbReference>
<dbReference type="InterPro" id="IPR005119">
    <property type="entry name" value="LysR_subst-bd"/>
</dbReference>
<evidence type="ECO:0000256" key="2">
    <source>
        <dbReference type="ARBA" id="ARBA00023015"/>
    </source>
</evidence>
<evidence type="ECO:0000313" key="8">
    <source>
        <dbReference type="Proteomes" id="UP000051562"/>
    </source>
</evidence>
<dbReference type="PANTHER" id="PTHR30427">
    <property type="entry name" value="TRANSCRIPTIONAL ACTIVATOR PROTEIN LYSR"/>
    <property type="match status" value="1"/>
</dbReference>
<evidence type="ECO:0000256" key="1">
    <source>
        <dbReference type="ARBA" id="ARBA00009437"/>
    </source>
</evidence>
<dbReference type="GO" id="GO:0010628">
    <property type="term" value="P:positive regulation of gene expression"/>
    <property type="evidence" value="ECO:0007669"/>
    <property type="project" value="TreeGrafter"/>
</dbReference>
<keyword evidence="2" id="KW-0805">Transcription regulation</keyword>
<reference evidence="6 8" key="1">
    <citation type="submission" date="2015-10" db="EMBL/GenBank/DDBJ databases">
        <title>Draft genome of Bosea thiooxidans.</title>
        <authorList>
            <person name="Wang X."/>
        </authorList>
    </citation>
    <scope>NUCLEOTIDE SEQUENCE [LARGE SCALE GENOMIC DNA]</scope>
    <source>
        <strain evidence="6 8">CGMCC 9174</strain>
    </source>
</reference>
<dbReference type="InterPro" id="IPR036390">
    <property type="entry name" value="WH_DNA-bd_sf"/>
</dbReference>
<accession>A0A0Q3LZF7</accession>
<dbReference type="Gene3D" id="1.10.10.10">
    <property type="entry name" value="Winged helix-like DNA-binding domain superfamily/Winged helix DNA-binding domain"/>
    <property type="match status" value="1"/>
</dbReference>
<dbReference type="GO" id="GO:0043565">
    <property type="term" value="F:sequence-specific DNA binding"/>
    <property type="evidence" value="ECO:0007669"/>
    <property type="project" value="TreeGrafter"/>
</dbReference>
<dbReference type="OrthoDB" id="8479870at2"/>
<organism evidence="6 8">
    <name type="scientific">Bosea thiooxidans</name>
    <dbReference type="NCBI Taxonomy" id="53254"/>
    <lineage>
        <taxon>Bacteria</taxon>
        <taxon>Pseudomonadati</taxon>
        <taxon>Pseudomonadota</taxon>
        <taxon>Alphaproteobacteria</taxon>
        <taxon>Hyphomicrobiales</taxon>
        <taxon>Boseaceae</taxon>
        <taxon>Bosea</taxon>
    </lineage>
</organism>
<dbReference type="InterPro" id="IPR000847">
    <property type="entry name" value="LysR_HTH_N"/>
</dbReference>